<gene>
    <name evidence="1" type="ORF">K469DRAFT_740047</name>
</gene>
<evidence type="ECO:0000313" key="2">
    <source>
        <dbReference type="Proteomes" id="UP000800200"/>
    </source>
</evidence>
<reference evidence="1" key="1">
    <citation type="journal article" date="2020" name="Stud. Mycol.">
        <title>101 Dothideomycetes genomes: a test case for predicting lifestyles and emergence of pathogens.</title>
        <authorList>
            <person name="Haridas S."/>
            <person name="Albert R."/>
            <person name="Binder M."/>
            <person name="Bloem J."/>
            <person name="Labutti K."/>
            <person name="Salamov A."/>
            <person name="Andreopoulos B."/>
            <person name="Baker S."/>
            <person name="Barry K."/>
            <person name="Bills G."/>
            <person name="Bluhm B."/>
            <person name="Cannon C."/>
            <person name="Castanera R."/>
            <person name="Culley D."/>
            <person name="Daum C."/>
            <person name="Ezra D."/>
            <person name="Gonzalez J."/>
            <person name="Henrissat B."/>
            <person name="Kuo A."/>
            <person name="Liang C."/>
            <person name="Lipzen A."/>
            <person name="Lutzoni F."/>
            <person name="Magnuson J."/>
            <person name="Mondo S."/>
            <person name="Nolan M."/>
            <person name="Ohm R."/>
            <person name="Pangilinan J."/>
            <person name="Park H.-J."/>
            <person name="Ramirez L."/>
            <person name="Alfaro M."/>
            <person name="Sun H."/>
            <person name="Tritt A."/>
            <person name="Yoshinaga Y."/>
            <person name="Zwiers L.-H."/>
            <person name="Turgeon B."/>
            <person name="Goodwin S."/>
            <person name="Spatafora J."/>
            <person name="Crous P."/>
            <person name="Grigoriev I."/>
        </authorList>
    </citation>
    <scope>NUCLEOTIDE SEQUENCE</scope>
    <source>
        <strain evidence="1">CBS 207.26</strain>
    </source>
</reference>
<dbReference type="PANTHER" id="PTHR31642:SF294">
    <property type="entry name" value="ACETYLTRANSFERASE MATC1"/>
    <property type="match status" value="1"/>
</dbReference>
<dbReference type="InterPro" id="IPR050317">
    <property type="entry name" value="Plant_Fungal_Acyltransferase"/>
</dbReference>
<name>A0A6A6DTE0_9PEZI</name>
<sequence>MFSKGVTDVVNSHMTKSLLCFDDVLDAEKLREALDNLLQKDGWRKLGARLRRTKDDKLEYHVPAEFSEKRPAFLYTTDKHVMSVADHPVLAKLPRGNGARPAIFEPSSQIFRPHMRASNATQYLQDWLYSDIPQLAIHVVNFNDATILTVTLLHTLTDAMGLAALLRAWTAVLRDEEDQIPPFIEFDAHDDPIETLHQGTPPSQYVLANRLVKGWGLFMFVVRNIFQLLWWPKAEVRNIFVLGEYINKLCQSARTGLAESQNGDGNKDGDHVKPFLSESDVLCSWWTRIVVRALNPSPQRTVCLINLFDSRGVLAELGRVPSADVALMTNAAYPATSLIPAGEVSSTTTPLSSLANQVRNAINTHRTEGQFQAQAAAIRESTEKAGHPPVYGDPDMLLVADTNCHRGKLFQTDFSPAVVAQEGVSLSKHAGNYYKGKPSFVNASSTESRFSTRNPTVIVGKDLAGNWWLMSRLRIGAWKSVEQQIKML</sequence>
<proteinExistence type="predicted"/>
<keyword evidence="2" id="KW-1185">Reference proteome</keyword>
<dbReference type="Gene3D" id="3.30.559.10">
    <property type="entry name" value="Chloramphenicol acetyltransferase-like domain"/>
    <property type="match status" value="2"/>
</dbReference>
<dbReference type="InterPro" id="IPR023213">
    <property type="entry name" value="CAT-like_dom_sf"/>
</dbReference>
<organism evidence="1 2">
    <name type="scientific">Zopfia rhizophila CBS 207.26</name>
    <dbReference type="NCBI Taxonomy" id="1314779"/>
    <lineage>
        <taxon>Eukaryota</taxon>
        <taxon>Fungi</taxon>
        <taxon>Dikarya</taxon>
        <taxon>Ascomycota</taxon>
        <taxon>Pezizomycotina</taxon>
        <taxon>Dothideomycetes</taxon>
        <taxon>Dothideomycetes incertae sedis</taxon>
        <taxon>Zopfiaceae</taxon>
        <taxon>Zopfia</taxon>
    </lineage>
</organism>
<evidence type="ECO:0000313" key="1">
    <source>
        <dbReference type="EMBL" id="KAF2182911.1"/>
    </source>
</evidence>
<dbReference type="EMBL" id="ML994645">
    <property type="protein sequence ID" value="KAF2182911.1"/>
    <property type="molecule type" value="Genomic_DNA"/>
</dbReference>
<dbReference type="PANTHER" id="PTHR31642">
    <property type="entry name" value="TRICHOTHECENE 3-O-ACETYLTRANSFERASE"/>
    <property type="match status" value="1"/>
</dbReference>
<protein>
    <submittedName>
        <fullName evidence="1">Putative LysR family regulatory protein</fullName>
    </submittedName>
</protein>
<dbReference type="GO" id="GO:0016747">
    <property type="term" value="F:acyltransferase activity, transferring groups other than amino-acyl groups"/>
    <property type="evidence" value="ECO:0007669"/>
    <property type="project" value="TreeGrafter"/>
</dbReference>
<dbReference type="OrthoDB" id="21502at2759"/>
<dbReference type="Proteomes" id="UP000800200">
    <property type="component" value="Unassembled WGS sequence"/>
</dbReference>
<accession>A0A6A6DTE0</accession>
<dbReference type="AlphaFoldDB" id="A0A6A6DTE0"/>